<proteinExistence type="predicted"/>
<name>A0AAU9QD61_9VIBR</name>
<gene>
    <name evidence="1" type="ORF">THF1A12_10233</name>
</gene>
<reference evidence="1" key="1">
    <citation type="submission" date="2022-01" db="EMBL/GenBank/DDBJ databases">
        <authorList>
            <person name="Lagorce A."/>
        </authorList>
    </citation>
    <scope>NUCLEOTIDE SEQUENCE</scope>
    <source>
        <strain evidence="1">Th15_F1_A12</strain>
    </source>
</reference>
<evidence type="ECO:0000313" key="1">
    <source>
        <dbReference type="EMBL" id="CAH1564056.1"/>
    </source>
</evidence>
<accession>A0AAU9QD61</accession>
<protein>
    <submittedName>
        <fullName evidence="1">Uncharacterized protein</fullName>
    </submittedName>
</protein>
<sequence>MCLEEARLENRDLRGRNEKRWIVLASFSTAAKEGGAGLLNNRIYTELR</sequence>
<organism evidence="1 2">
    <name type="scientific">Vibrio jasicida</name>
    <dbReference type="NCBI Taxonomy" id="766224"/>
    <lineage>
        <taxon>Bacteria</taxon>
        <taxon>Pseudomonadati</taxon>
        <taxon>Pseudomonadota</taxon>
        <taxon>Gammaproteobacteria</taxon>
        <taxon>Vibrionales</taxon>
        <taxon>Vibrionaceae</taxon>
        <taxon>Vibrio</taxon>
    </lineage>
</organism>
<evidence type="ECO:0000313" key="2">
    <source>
        <dbReference type="Proteomes" id="UP001295462"/>
    </source>
</evidence>
<dbReference type="AlphaFoldDB" id="A0AAU9QD61"/>
<dbReference type="EMBL" id="CAKMUD010000001">
    <property type="protein sequence ID" value="CAH1564056.1"/>
    <property type="molecule type" value="Genomic_DNA"/>
</dbReference>
<comment type="caution">
    <text evidence="1">The sequence shown here is derived from an EMBL/GenBank/DDBJ whole genome shotgun (WGS) entry which is preliminary data.</text>
</comment>
<dbReference type="Proteomes" id="UP001295462">
    <property type="component" value="Unassembled WGS sequence"/>
</dbReference>